<feature type="compositionally biased region" description="Basic and acidic residues" evidence="1">
    <location>
        <begin position="12"/>
        <end position="31"/>
    </location>
</feature>
<protein>
    <submittedName>
        <fullName evidence="2">Uncharacterized protein</fullName>
    </submittedName>
</protein>
<feature type="region of interest" description="Disordered" evidence="1">
    <location>
        <begin position="1"/>
        <end position="66"/>
    </location>
</feature>
<name>A0AAV7UC99_PLEWA</name>
<dbReference type="AlphaFoldDB" id="A0AAV7UC99"/>
<reference evidence="2" key="1">
    <citation type="journal article" date="2022" name="bioRxiv">
        <title>Sequencing and chromosome-scale assembly of the giantPleurodeles waltlgenome.</title>
        <authorList>
            <person name="Brown T."/>
            <person name="Elewa A."/>
            <person name="Iarovenko S."/>
            <person name="Subramanian E."/>
            <person name="Araus A.J."/>
            <person name="Petzold A."/>
            <person name="Susuki M."/>
            <person name="Suzuki K.-i.T."/>
            <person name="Hayashi T."/>
            <person name="Toyoda A."/>
            <person name="Oliveira C."/>
            <person name="Osipova E."/>
            <person name="Leigh N.D."/>
            <person name="Simon A."/>
            <person name="Yun M.H."/>
        </authorList>
    </citation>
    <scope>NUCLEOTIDE SEQUENCE</scope>
    <source>
        <strain evidence="2">20211129_DDA</strain>
        <tissue evidence="2">Liver</tissue>
    </source>
</reference>
<evidence type="ECO:0000313" key="3">
    <source>
        <dbReference type="Proteomes" id="UP001066276"/>
    </source>
</evidence>
<gene>
    <name evidence="2" type="ORF">NDU88_003520</name>
</gene>
<sequence length="66" mass="7037">MTVTQGPGRGTAEPREGEKLASRTREARNQEGEESGADGEQTHPRTRQEDEEETGGGTNLAAALEV</sequence>
<keyword evidence="3" id="KW-1185">Reference proteome</keyword>
<evidence type="ECO:0000256" key="1">
    <source>
        <dbReference type="SAM" id="MobiDB-lite"/>
    </source>
</evidence>
<dbReference type="EMBL" id="JANPWB010000005">
    <property type="protein sequence ID" value="KAJ1186739.1"/>
    <property type="molecule type" value="Genomic_DNA"/>
</dbReference>
<evidence type="ECO:0000313" key="2">
    <source>
        <dbReference type="EMBL" id="KAJ1186739.1"/>
    </source>
</evidence>
<accession>A0AAV7UC99</accession>
<proteinExistence type="predicted"/>
<comment type="caution">
    <text evidence="2">The sequence shown here is derived from an EMBL/GenBank/DDBJ whole genome shotgun (WGS) entry which is preliminary data.</text>
</comment>
<dbReference type="Proteomes" id="UP001066276">
    <property type="component" value="Chromosome 3_1"/>
</dbReference>
<organism evidence="2 3">
    <name type="scientific">Pleurodeles waltl</name>
    <name type="common">Iberian ribbed newt</name>
    <dbReference type="NCBI Taxonomy" id="8319"/>
    <lineage>
        <taxon>Eukaryota</taxon>
        <taxon>Metazoa</taxon>
        <taxon>Chordata</taxon>
        <taxon>Craniata</taxon>
        <taxon>Vertebrata</taxon>
        <taxon>Euteleostomi</taxon>
        <taxon>Amphibia</taxon>
        <taxon>Batrachia</taxon>
        <taxon>Caudata</taxon>
        <taxon>Salamandroidea</taxon>
        <taxon>Salamandridae</taxon>
        <taxon>Pleurodelinae</taxon>
        <taxon>Pleurodeles</taxon>
    </lineage>
</organism>